<name>A0A5C3N595_9AGAM</name>
<keyword evidence="3" id="KW-1185">Reference proteome</keyword>
<organism evidence="2 3">
    <name type="scientific">Heliocybe sulcata</name>
    <dbReference type="NCBI Taxonomy" id="5364"/>
    <lineage>
        <taxon>Eukaryota</taxon>
        <taxon>Fungi</taxon>
        <taxon>Dikarya</taxon>
        <taxon>Basidiomycota</taxon>
        <taxon>Agaricomycotina</taxon>
        <taxon>Agaricomycetes</taxon>
        <taxon>Gloeophyllales</taxon>
        <taxon>Gloeophyllaceae</taxon>
        <taxon>Heliocybe</taxon>
    </lineage>
</organism>
<dbReference type="OrthoDB" id="2750929at2759"/>
<reference evidence="2 3" key="1">
    <citation type="journal article" date="2019" name="Nat. Ecol. Evol.">
        <title>Megaphylogeny resolves global patterns of mushroom evolution.</title>
        <authorList>
            <person name="Varga T."/>
            <person name="Krizsan K."/>
            <person name="Foldi C."/>
            <person name="Dima B."/>
            <person name="Sanchez-Garcia M."/>
            <person name="Sanchez-Ramirez S."/>
            <person name="Szollosi G.J."/>
            <person name="Szarkandi J.G."/>
            <person name="Papp V."/>
            <person name="Albert L."/>
            <person name="Andreopoulos W."/>
            <person name="Angelini C."/>
            <person name="Antonin V."/>
            <person name="Barry K.W."/>
            <person name="Bougher N.L."/>
            <person name="Buchanan P."/>
            <person name="Buyck B."/>
            <person name="Bense V."/>
            <person name="Catcheside P."/>
            <person name="Chovatia M."/>
            <person name="Cooper J."/>
            <person name="Damon W."/>
            <person name="Desjardin D."/>
            <person name="Finy P."/>
            <person name="Geml J."/>
            <person name="Haridas S."/>
            <person name="Hughes K."/>
            <person name="Justo A."/>
            <person name="Karasinski D."/>
            <person name="Kautmanova I."/>
            <person name="Kiss B."/>
            <person name="Kocsube S."/>
            <person name="Kotiranta H."/>
            <person name="LaButti K.M."/>
            <person name="Lechner B.E."/>
            <person name="Liimatainen K."/>
            <person name="Lipzen A."/>
            <person name="Lukacs Z."/>
            <person name="Mihaltcheva S."/>
            <person name="Morgado L.N."/>
            <person name="Niskanen T."/>
            <person name="Noordeloos M.E."/>
            <person name="Ohm R.A."/>
            <person name="Ortiz-Santana B."/>
            <person name="Ovrebo C."/>
            <person name="Racz N."/>
            <person name="Riley R."/>
            <person name="Savchenko A."/>
            <person name="Shiryaev A."/>
            <person name="Soop K."/>
            <person name="Spirin V."/>
            <person name="Szebenyi C."/>
            <person name="Tomsovsky M."/>
            <person name="Tulloss R.E."/>
            <person name="Uehling J."/>
            <person name="Grigoriev I.V."/>
            <person name="Vagvolgyi C."/>
            <person name="Papp T."/>
            <person name="Martin F.M."/>
            <person name="Miettinen O."/>
            <person name="Hibbett D.S."/>
            <person name="Nagy L.G."/>
        </authorList>
    </citation>
    <scope>NUCLEOTIDE SEQUENCE [LARGE SCALE GENOMIC DNA]</scope>
    <source>
        <strain evidence="2 3">OMC1185</strain>
    </source>
</reference>
<feature type="region of interest" description="Disordered" evidence="1">
    <location>
        <begin position="64"/>
        <end position="85"/>
    </location>
</feature>
<proteinExistence type="predicted"/>
<sequence length="393" mass="43208">MASVNGIISASKLRLRHWRNVRDSKHLFYVAGCHTRSLAYLPSTCNNRVQKRCASSAKVLLSQDRHHIPKSDTPPTAAGGRRRPSASLVRTLKQTRLAAEDFVDLTGQITKTVRFSAAPEQPGFSLRYWRPGGRGYASFPPDSHGFFYWHLEPDAPPLSGQVRFRTTTSSDPATFPSGCDLQLPDGGTWNISLFEIARRSQYSVLRAHLLSEKLVTAKVLDTALTISAQRGASIIHPGAGSLLIWKFGQIFPVDLGHVAVSFWVIGNSAGERLHLQRLFSVGVRESGGTRIVNYMPFTGQALVQFERSTLPEHKGTRTVVLRIVKVIALTKPEASEDVSERPEPQEGGLVMTRTVGRQWTPWSLDVDQPLPGSGSPGPSAKALTILFDNEALQ</sequence>
<dbReference type="Proteomes" id="UP000305948">
    <property type="component" value="Unassembled WGS sequence"/>
</dbReference>
<evidence type="ECO:0000256" key="1">
    <source>
        <dbReference type="SAM" id="MobiDB-lite"/>
    </source>
</evidence>
<gene>
    <name evidence="2" type="ORF">OE88DRAFT_1627945</name>
</gene>
<evidence type="ECO:0000313" key="2">
    <source>
        <dbReference type="EMBL" id="TFK52205.1"/>
    </source>
</evidence>
<protein>
    <submittedName>
        <fullName evidence="2">Uncharacterized protein</fullName>
    </submittedName>
</protein>
<accession>A0A5C3N595</accession>
<dbReference type="EMBL" id="ML213509">
    <property type="protein sequence ID" value="TFK52205.1"/>
    <property type="molecule type" value="Genomic_DNA"/>
</dbReference>
<dbReference type="AlphaFoldDB" id="A0A5C3N595"/>
<evidence type="ECO:0000313" key="3">
    <source>
        <dbReference type="Proteomes" id="UP000305948"/>
    </source>
</evidence>